<dbReference type="EMBL" id="CM023481">
    <property type="protein sequence ID" value="KAH6948306.1"/>
    <property type="molecule type" value="Genomic_DNA"/>
</dbReference>
<evidence type="ECO:0000313" key="1">
    <source>
        <dbReference type="EMBL" id="KAH6948306.1"/>
    </source>
</evidence>
<sequence length="135" mass="15530">MPKGKIEELMSGTDWSSWVERMDYEANDTVESSKKREVLFMMCGEQTYETLKAVVAPRKPSEKQGALANKSVKDNMTAPRTLAKDCIIGKVDIRKRGNPVPSKEYSCLWKFFSERDPCVEATLFIFNNCYWLKKC</sequence>
<accession>A0ACB7TQA8</accession>
<gene>
    <name evidence="1" type="ORF">HPB50_023370</name>
</gene>
<reference evidence="1" key="1">
    <citation type="submission" date="2020-05" db="EMBL/GenBank/DDBJ databases">
        <title>Large-scale comparative analyses of tick genomes elucidate their genetic diversity and vector capacities.</title>
        <authorList>
            <person name="Jia N."/>
            <person name="Wang J."/>
            <person name="Shi W."/>
            <person name="Du L."/>
            <person name="Sun Y."/>
            <person name="Zhan W."/>
            <person name="Jiang J."/>
            <person name="Wang Q."/>
            <person name="Zhang B."/>
            <person name="Ji P."/>
            <person name="Sakyi L.B."/>
            <person name="Cui X."/>
            <person name="Yuan T."/>
            <person name="Jiang B."/>
            <person name="Yang W."/>
            <person name="Lam T.T.-Y."/>
            <person name="Chang Q."/>
            <person name="Ding S."/>
            <person name="Wang X."/>
            <person name="Zhu J."/>
            <person name="Ruan X."/>
            <person name="Zhao L."/>
            <person name="Wei J."/>
            <person name="Que T."/>
            <person name="Du C."/>
            <person name="Cheng J."/>
            <person name="Dai P."/>
            <person name="Han X."/>
            <person name="Huang E."/>
            <person name="Gao Y."/>
            <person name="Liu J."/>
            <person name="Shao H."/>
            <person name="Ye R."/>
            <person name="Li L."/>
            <person name="Wei W."/>
            <person name="Wang X."/>
            <person name="Wang C."/>
            <person name="Yang T."/>
            <person name="Huo Q."/>
            <person name="Li W."/>
            <person name="Guo W."/>
            <person name="Chen H."/>
            <person name="Zhou L."/>
            <person name="Ni X."/>
            <person name="Tian J."/>
            <person name="Zhou Y."/>
            <person name="Sheng Y."/>
            <person name="Liu T."/>
            <person name="Pan Y."/>
            <person name="Xia L."/>
            <person name="Li J."/>
            <person name="Zhao F."/>
            <person name="Cao W."/>
        </authorList>
    </citation>
    <scope>NUCLEOTIDE SEQUENCE</scope>
    <source>
        <strain evidence="1">Hyas-2018</strain>
    </source>
</reference>
<dbReference type="Proteomes" id="UP000821845">
    <property type="component" value="Chromosome 1"/>
</dbReference>
<protein>
    <submittedName>
        <fullName evidence="1">Uncharacterized protein</fullName>
    </submittedName>
</protein>
<proteinExistence type="predicted"/>
<keyword evidence="2" id="KW-1185">Reference proteome</keyword>
<comment type="caution">
    <text evidence="1">The sequence shown here is derived from an EMBL/GenBank/DDBJ whole genome shotgun (WGS) entry which is preliminary data.</text>
</comment>
<name>A0ACB7TQA8_HYAAI</name>
<organism evidence="1 2">
    <name type="scientific">Hyalomma asiaticum</name>
    <name type="common">Tick</name>
    <dbReference type="NCBI Taxonomy" id="266040"/>
    <lineage>
        <taxon>Eukaryota</taxon>
        <taxon>Metazoa</taxon>
        <taxon>Ecdysozoa</taxon>
        <taxon>Arthropoda</taxon>
        <taxon>Chelicerata</taxon>
        <taxon>Arachnida</taxon>
        <taxon>Acari</taxon>
        <taxon>Parasitiformes</taxon>
        <taxon>Ixodida</taxon>
        <taxon>Ixodoidea</taxon>
        <taxon>Ixodidae</taxon>
        <taxon>Hyalomminae</taxon>
        <taxon>Hyalomma</taxon>
    </lineage>
</organism>
<evidence type="ECO:0000313" key="2">
    <source>
        <dbReference type="Proteomes" id="UP000821845"/>
    </source>
</evidence>